<feature type="domain" description="DUF7793" evidence="1">
    <location>
        <begin position="12"/>
        <end position="122"/>
    </location>
</feature>
<dbReference type="Gene3D" id="3.40.1680.10">
    <property type="entry name" value="yp_829618.1 domain like"/>
    <property type="match status" value="1"/>
</dbReference>
<evidence type="ECO:0000313" key="3">
    <source>
        <dbReference type="Proteomes" id="UP000267585"/>
    </source>
</evidence>
<sequence>MKKYIENNFASFKMDRGILHIAYKENLCLSLKAAKEVVSQRLKIQHGRAYPIVCDMRGIKDVTVDAKEYLVTEGSVLISALAMITKTPLSLLYTEIYTLETPPITIRRFTDESRALEFLRPFVELNDF</sequence>
<dbReference type="Proteomes" id="UP000267585">
    <property type="component" value="Unassembled WGS sequence"/>
</dbReference>
<dbReference type="OrthoDB" id="957652at2"/>
<dbReference type="Gene3D" id="3.40.970.30">
    <property type="entry name" value="yp_829618.1 like domains"/>
    <property type="match status" value="1"/>
</dbReference>
<accession>A0A430K515</accession>
<organism evidence="2 3">
    <name type="scientific">Arenibacter aquaticus</name>
    <dbReference type="NCBI Taxonomy" id="2489054"/>
    <lineage>
        <taxon>Bacteria</taxon>
        <taxon>Pseudomonadati</taxon>
        <taxon>Bacteroidota</taxon>
        <taxon>Flavobacteriia</taxon>
        <taxon>Flavobacteriales</taxon>
        <taxon>Flavobacteriaceae</taxon>
        <taxon>Arenibacter</taxon>
    </lineage>
</organism>
<proteinExistence type="predicted"/>
<reference evidence="2 3" key="1">
    <citation type="submission" date="2018-11" db="EMBL/GenBank/DDBJ databases">
        <title>Arenibacter aquaticus sp.nov., a marine bacterium isolated from surface seawater in the South China Sea.</title>
        <authorList>
            <person name="Guo J."/>
            <person name="Sun J."/>
        </authorList>
    </citation>
    <scope>NUCLEOTIDE SEQUENCE [LARGE SCALE GENOMIC DNA]</scope>
    <source>
        <strain evidence="2 3">GUO666</strain>
    </source>
</reference>
<evidence type="ECO:0000259" key="1">
    <source>
        <dbReference type="Pfam" id="PF25056"/>
    </source>
</evidence>
<dbReference type="AlphaFoldDB" id="A0A430K515"/>
<protein>
    <recommendedName>
        <fullName evidence="1">DUF7793 domain-containing protein</fullName>
    </recommendedName>
</protein>
<dbReference type="RefSeq" id="WP_126162123.1">
    <property type="nucleotide sequence ID" value="NZ_RQPJ01000003.1"/>
</dbReference>
<dbReference type="EMBL" id="RQPJ01000003">
    <property type="protein sequence ID" value="RTE54135.1"/>
    <property type="molecule type" value="Genomic_DNA"/>
</dbReference>
<dbReference type="InterPro" id="IPR056695">
    <property type="entry name" value="DUF7793"/>
</dbReference>
<comment type="caution">
    <text evidence="2">The sequence shown here is derived from an EMBL/GenBank/DDBJ whole genome shotgun (WGS) entry which is preliminary data.</text>
</comment>
<gene>
    <name evidence="2" type="ORF">EHW67_09440</name>
</gene>
<evidence type="ECO:0000313" key="2">
    <source>
        <dbReference type="EMBL" id="RTE54135.1"/>
    </source>
</evidence>
<name>A0A430K515_9FLAO</name>
<dbReference type="Pfam" id="PF25056">
    <property type="entry name" value="DUF7793"/>
    <property type="match status" value="1"/>
</dbReference>
<keyword evidence="3" id="KW-1185">Reference proteome</keyword>